<dbReference type="Pfam" id="PF00380">
    <property type="entry name" value="Ribosomal_S9"/>
    <property type="match status" value="1"/>
</dbReference>
<sequence>MAEDLVQYYGTGRRKSAIARVFLRPGTGEWKVNDKKFEEHFVTEQQRAAAKRTLAVAELTTSFDVLTTVSGGGVSAQADAVKMGIARALIEFNPELRKLLKAEGLMTRDARQKERKKYGQKGARKRFQFSKR</sequence>
<evidence type="ECO:0000256" key="5">
    <source>
        <dbReference type="HAMAP-Rule" id="MF_00532"/>
    </source>
</evidence>
<keyword evidence="3 5" id="KW-0687">Ribonucleoprotein</keyword>
<name>A0A2N9L4L0_9BACT</name>
<comment type="similarity">
    <text evidence="1 5 6">Belongs to the universal ribosomal protein uS9 family.</text>
</comment>
<evidence type="ECO:0000313" key="9">
    <source>
        <dbReference type="Proteomes" id="UP000239735"/>
    </source>
</evidence>
<dbReference type="OrthoDB" id="9803965at2"/>
<dbReference type="GO" id="GO:0006412">
    <property type="term" value="P:translation"/>
    <property type="evidence" value="ECO:0007669"/>
    <property type="project" value="UniProtKB-UniRule"/>
</dbReference>
<dbReference type="InterPro" id="IPR000754">
    <property type="entry name" value="Ribosomal_uS9"/>
</dbReference>
<dbReference type="Gene3D" id="3.30.230.10">
    <property type="match status" value="1"/>
</dbReference>
<dbReference type="EMBL" id="OKRB01000046">
    <property type="protein sequence ID" value="SPE18222.1"/>
    <property type="molecule type" value="Genomic_DNA"/>
</dbReference>
<dbReference type="InterPro" id="IPR020568">
    <property type="entry name" value="Ribosomal_Su5_D2-typ_SF"/>
</dbReference>
<accession>A0A2N9L4L0</accession>
<dbReference type="AlphaFoldDB" id="A0A2N9L4L0"/>
<evidence type="ECO:0000256" key="1">
    <source>
        <dbReference type="ARBA" id="ARBA00005251"/>
    </source>
</evidence>
<dbReference type="GO" id="GO:0003735">
    <property type="term" value="F:structural constituent of ribosome"/>
    <property type="evidence" value="ECO:0007669"/>
    <property type="project" value="InterPro"/>
</dbReference>
<evidence type="ECO:0000256" key="7">
    <source>
        <dbReference type="SAM" id="MobiDB-lite"/>
    </source>
</evidence>
<gene>
    <name evidence="5 8" type="primary">rpsI</name>
    <name evidence="8" type="ORF">SBA5_140089</name>
</gene>
<dbReference type="InterPro" id="IPR023035">
    <property type="entry name" value="Ribosomal_uS9_bac/plastid"/>
</dbReference>
<evidence type="ECO:0000256" key="2">
    <source>
        <dbReference type="ARBA" id="ARBA00022980"/>
    </source>
</evidence>
<feature type="region of interest" description="Disordered" evidence="7">
    <location>
        <begin position="110"/>
        <end position="132"/>
    </location>
</feature>
<proteinExistence type="inferred from homology"/>
<dbReference type="PANTHER" id="PTHR21569:SF1">
    <property type="entry name" value="SMALL RIBOSOMAL SUBUNIT PROTEIN US9M"/>
    <property type="match status" value="1"/>
</dbReference>
<evidence type="ECO:0000256" key="4">
    <source>
        <dbReference type="ARBA" id="ARBA00035259"/>
    </source>
</evidence>
<reference evidence="9" key="1">
    <citation type="submission" date="2018-02" db="EMBL/GenBank/DDBJ databases">
        <authorList>
            <person name="Hausmann B."/>
        </authorList>
    </citation>
    <scope>NUCLEOTIDE SEQUENCE [LARGE SCALE GENOMIC DNA]</scope>
    <source>
        <strain evidence="9">Peat soil MAG SbA5</strain>
    </source>
</reference>
<dbReference type="PANTHER" id="PTHR21569">
    <property type="entry name" value="RIBOSOMAL PROTEIN S9"/>
    <property type="match status" value="1"/>
</dbReference>
<keyword evidence="2 5" id="KW-0689">Ribosomal protein</keyword>
<protein>
    <recommendedName>
        <fullName evidence="4 5">Small ribosomal subunit protein uS9</fullName>
    </recommendedName>
</protein>
<dbReference type="PROSITE" id="PS00360">
    <property type="entry name" value="RIBOSOMAL_S9"/>
    <property type="match status" value="1"/>
</dbReference>
<dbReference type="SUPFAM" id="SSF54211">
    <property type="entry name" value="Ribosomal protein S5 domain 2-like"/>
    <property type="match status" value="1"/>
</dbReference>
<evidence type="ECO:0000313" key="8">
    <source>
        <dbReference type="EMBL" id="SPE18222.1"/>
    </source>
</evidence>
<dbReference type="GO" id="GO:0022627">
    <property type="term" value="C:cytosolic small ribosomal subunit"/>
    <property type="evidence" value="ECO:0007669"/>
    <property type="project" value="TreeGrafter"/>
</dbReference>
<dbReference type="InterPro" id="IPR014721">
    <property type="entry name" value="Ribsml_uS5_D2-typ_fold_subgr"/>
</dbReference>
<feature type="compositionally biased region" description="Basic residues" evidence="7">
    <location>
        <begin position="113"/>
        <end position="132"/>
    </location>
</feature>
<dbReference type="Proteomes" id="UP000239735">
    <property type="component" value="Unassembled WGS sequence"/>
</dbReference>
<dbReference type="InterPro" id="IPR020574">
    <property type="entry name" value="Ribosomal_uS9_CS"/>
</dbReference>
<dbReference type="GO" id="GO:0003723">
    <property type="term" value="F:RNA binding"/>
    <property type="evidence" value="ECO:0007669"/>
    <property type="project" value="TreeGrafter"/>
</dbReference>
<dbReference type="FunFam" id="3.30.230.10:FF:000001">
    <property type="entry name" value="30S ribosomal protein S9"/>
    <property type="match status" value="1"/>
</dbReference>
<evidence type="ECO:0000256" key="6">
    <source>
        <dbReference type="RuleBase" id="RU003815"/>
    </source>
</evidence>
<dbReference type="NCBIfam" id="NF001099">
    <property type="entry name" value="PRK00132.1"/>
    <property type="match status" value="1"/>
</dbReference>
<organism evidence="8 9">
    <name type="scientific">Candidatus Sulfuritelmatomonas gaucii</name>
    <dbReference type="NCBI Taxonomy" id="2043161"/>
    <lineage>
        <taxon>Bacteria</taxon>
        <taxon>Pseudomonadati</taxon>
        <taxon>Acidobacteriota</taxon>
        <taxon>Terriglobia</taxon>
        <taxon>Terriglobales</taxon>
        <taxon>Acidobacteriaceae</taxon>
        <taxon>Candidatus Sulfuritelmatomonas</taxon>
    </lineage>
</organism>
<evidence type="ECO:0000256" key="3">
    <source>
        <dbReference type="ARBA" id="ARBA00023274"/>
    </source>
</evidence>
<dbReference type="HAMAP" id="MF_00532_B">
    <property type="entry name" value="Ribosomal_uS9_B"/>
    <property type="match status" value="1"/>
</dbReference>